<evidence type="ECO:0008006" key="4">
    <source>
        <dbReference type="Google" id="ProtNLM"/>
    </source>
</evidence>
<feature type="compositionally biased region" description="Polar residues" evidence="1">
    <location>
        <begin position="95"/>
        <end position="105"/>
    </location>
</feature>
<protein>
    <recommendedName>
        <fullName evidence="4">Glycerol-3-phosphate dehydrogenase NAD-dependent N-terminal domain-containing protein</fullName>
    </recommendedName>
</protein>
<organism evidence="2 3">
    <name type="scientific">Phaseolus angularis</name>
    <name type="common">Azuki bean</name>
    <name type="synonym">Vigna angularis</name>
    <dbReference type="NCBI Taxonomy" id="3914"/>
    <lineage>
        <taxon>Eukaryota</taxon>
        <taxon>Viridiplantae</taxon>
        <taxon>Streptophyta</taxon>
        <taxon>Embryophyta</taxon>
        <taxon>Tracheophyta</taxon>
        <taxon>Spermatophyta</taxon>
        <taxon>Magnoliopsida</taxon>
        <taxon>eudicotyledons</taxon>
        <taxon>Gunneridae</taxon>
        <taxon>Pentapetalae</taxon>
        <taxon>rosids</taxon>
        <taxon>fabids</taxon>
        <taxon>Fabales</taxon>
        <taxon>Fabaceae</taxon>
        <taxon>Papilionoideae</taxon>
        <taxon>50 kb inversion clade</taxon>
        <taxon>NPAAA clade</taxon>
        <taxon>indigoferoid/millettioid clade</taxon>
        <taxon>Phaseoleae</taxon>
        <taxon>Vigna</taxon>
    </lineage>
</organism>
<dbReference type="STRING" id="3914.A0A0L9U6M5"/>
<dbReference type="Proteomes" id="UP000053144">
    <property type="component" value="Chromosome 3"/>
</dbReference>
<evidence type="ECO:0000256" key="1">
    <source>
        <dbReference type="SAM" id="MobiDB-lite"/>
    </source>
</evidence>
<dbReference type="Gramene" id="KOM38443">
    <property type="protein sequence ID" value="KOM38443"/>
    <property type="gene ID" value="LR48_Vigan03g182500"/>
</dbReference>
<reference evidence="3" key="1">
    <citation type="journal article" date="2015" name="Proc. Natl. Acad. Sci. U.S.A.">
        <title>Genome sequencing of adzuki bean (Vigna angularis) provides insight into high starch and low fat accumulation and domestication.</title>
        <authorList>
            <person name="Yang K."/>
            <person name="Tian Z."/>
            <person name="Chen C."/>
            <person name="Luo L."/>
            <person name="Zhao B."/>
            <person name="Wang Z."/>
            <person name="Yu L."/>
            <person name="Li Y."/>
            <person name="Sun Y."/>
            <person name="Li W."/>
            <person name="Chen Y."/>
            <person name="Li Y."/>
            <person name="Zhang Y."/>
            <person name="Ai D."/>
            <person name="Zhao J."/>
            <person name="Shang C."/>
            <person name="Ma Y."/>
            <person name="Wu B."/>
            <person name="Wang M."/>
            <person name="Gao L."/>
            <person name="Sun D."/>
            <person name="Zhang P."/>
            <person name="Guo F."/>
            <person name="Wang W."/>
            <person name="Li Y."/>
            <person name="Wang J."/>
            <person name="Varshney R.K."/>
            <person name="Wang J."/>
            <person name="Ling H.Q."/>
            <person name="Wan P."/>
        </authorList>
    </citation>
    <scope>NUCLEOTIDE SEQUENCE</scope>
    <source>
        <strain evidence="3">cv. Jingnong 6</strain>
    </source>
</reference>
<feature type="region of interest" description="Disordered" evidence="1">
    <location>
        <begin position="17"/>
        <end position="42"/>
    </location>
</feature>
<sequence>MEVSRRIRLRHRWGWSSREETNQIQWSPDGTVTANGDGQQQTDARWQRTKLKSFKLQLIAADSDKTTADNGKGHRTDANNNDNAGGQPRTETRAAVTQTSDQKACNGSEEKLDDVRSLVGKADGDPLRIVSVGVGAWGNVFVGLLQDTFGQFRDKVKIRIWRRLGKVCRQELPSDLETRASSQIDEEAIGLLDSMAPERK</sequence>
<accession>A0A0L9U6M5</accession>
<feature type="compositionally biased region" description="Basic and acidic residues" evidence="1">
    <location>
        <begin position="65"/>
        <end position="77"/>
    </location>
</feature>
<feature type="compositionally biased region" description="Polar residues" evidence="1">
    <location>
        <begin position="22"/>
        <end position="42"/>
    </location>
</feature>
<dbReference type="AlphaFoldDB" id="A0A0L9U6M5"/>
<evidence type="ECO:0000313" key="2">
    <source>
        <dbReference type="EMBL" id="KOM38443.1"/>
    </source>
</evidence>
<dbReference type="EMBL" id="CM003373">
    <property type="protein sequence ID" value="KOM38443.1"/>
    <property type="molecule type" value="Genomic_DNA"/>
</dbReference>
<feature type="region of interest" description="Disordered" evidence="1">
    <location>
        <begin position="65"/>
        <end position="107"/>
    </location>
</feature>
<name>A0A0L9U6M5_PHAAN</name>
<gene>
    <name evidence="2" type="ORF">LR48_Vigan03g182500</name>
</gene>
<proteinExistence type="predicted"/>
<evidence type="ECO:0000313" key="3">
    <source>
        <dbReference type="Proteomes" id="UP000053144"/>
    </source>
</evidence>